<comment type="caution">
    <text evidence="2">The sequence shown here is derived from an EMBL/GenBank/DDBJ whole genome shotgun (WGS) entry which is preliminary data.</text>
</comment>
<evidence type="ECO:0000313" key="3">
    <source>
        <dbReference type="Proteomes" id="UP000299102"/>
    </source>
</evidence>
<evidence type="ECO:0000313" key="2">
    <source>
        <dbReference type="EMBL" id="GBP14893.1"/>
    </source>
</evidence>
<reference evidence="2 3" key="1">
    <citation type="journal article" date="2019" name="Commun. Biol.">
        <title>The bagworm genome reveals a unique fibroin gene that provides high tensile strength.</title>
        <authorList>
            <person name="Kono N."/>
            <person name="Nakamura H."/>
            <person name="Ohtoshi R."/>
            <person name="Tomita M."/>
            <person name="Numata K."/>
            <person name="Arakawa K."/>
        </authorList>
    </citation>
    <scope>NUCLEOTIDE SEQUENCE [LARGE SCALE GENOMIC DNA]</scope>
</reference>
<organism evidence="2 3">
    <name type="scientific">Eumeta variegata</name>
    <name type="common">Bagworm moth</name>
    <name type="synonym">Eumeta japonica</name>
    <dbReference type="NCBI Taxonomy" id="151549"/>
    <lineage>
        <taxon>Eukaryota</taxon>
        <taxon>Metazoa</taxon>
        <taxon>Ecdysozoa</taxon>
        <taxon>Arthropoda</taxon>
        <taxon>Hexapoda</taxon>
        <taxon>Insecta</taxon>
        <taxon>Pterygota</taxon>
        <taxon>Neoptera</taxon>
        <taxon>Endopterygota</taxon>
        <taxon>Lepidoptera</taxon>
        <taxon>Glossata</taxon>
        <taxon>Ditrysia</taxon>
        <taxon>Tineoidea</taxon>
        <taxon>Psychidae</taxon>
        <taxon>Oiketicinae</taxon>
        <taxon>Eumeta</taxon>
    </lineage>
</organism>
<name>A0A4C1TK64_EUMVA</name>
<protein>
    <submittedName>
        <fullName evidence="2">Uncharacterized protein</fullName>
    </submittedName>
</protein>
<dbReference type="EMBL" id="BGZK01000067">
    <property type="protein sequence ID" value="GBP14893.1"/>
    <property type="molecule type" value="Genomic_DNA"/>
</dbReference>
<feature type="compositionally biased region" description="Basic and acidic residues" evidence="1">
    <location>
        <begin position="1"/>
        <end position="16"/>
    </location>
</feature>
<feature type="region of interest" description="Disordered" evidence="1">
    <location>
        <begin position="1"/>
        <end position="22"/>
    </location>
</feature>
<dbReference type="Proteomes" id="UP000299102">
    <property type="component" value="Unassembled WGS sequence"/>
</dbReference>
<dbReference type="AlphaFoldDB" id="A0A4C1TK64"/>
<accession>A0A4C1TK64</accession>
<feature type="region of interest" description="Disordered" evidence="1">
    <location>
        <begin position="60"/>
        <end position="81"/>
    </location>
</feature>
<proteinExistence type="predicted"/>
<evidence type="ECO:0000256" key="1">
    <source>
        <dbReference type="SAM" id="MobiDB-lite"/>
    </source>
</evidence>
<keyword evidence="3" id="KW-1185">Reference proteome</keyword>
<gene>
    <name evidence="2" type="ORF">EVAR_75471_1</name>
</gene>
<sequence>MLRTVDKTRTNPERSRRGSAAVLTRPAKWRGLCPSAEAYLAQPASVPKSRSVAKIVQLKVSHEDAKSEPREESSSLRERVS</sequence>